<accession>A0A4S4MA08</accession>
<proteinExistence type="predicted"/>
<dbReference type="Proteomes" id="UP000310158">
    <property type="component" value="Unassembled WGS sequence"/>
</dbReference>
<dbReference type="OrthoDB" id="3027639at2759"/>
<evidence type="ECO:0000313" key="3">
    <source>
        <dbReference type="Proteomes" id="UP000310158"/>
    </source>
</evidence>
<keyword evidence="3" id="KW-1185">Reference proteome</keyword>
<feature type="compositionally biased region" description="Polar residues" evidence="1">
    <location>
        <begin position="337"/>
        <end position="348"/>
    </location>
</feature>
<reference evidence="2 3" key="1">
    <citation type="submission" date="2019-02" db="EMBL/GenBank/DDBJ databases">
        <title>Genome sequencing of the rare red list fungi Bondarzewia mesenterica.</title>
        <authorList>
            <person name="Buettner E."/>
            <person name="Kellner H."/>
        </authorList>
    </citation>
    <scope>NUCLEOTIDE SEQUENCE [LARGE SCALE GENOMIC DNA]</scope>
    <source>
        <strain evidence="2 3">DSM 108281</strain>
    </source>
</reference>
<protein>
    <submittedName>
        <fullName evidence="2">Uncharacterized protein</fullName>
    </submittedName>
</protein>
<feature type="compositionally biased region" description="Basic and acidic residues" evidence="1">
    <location>
        <begin position="272"/>
        <end position="283"/>
    </location>
</feature>
<feature type="region of interest" description="Disordered" evidence="1">
    <location>
        <begin position="166"/>
        <end position="210"/>
    </location>
</feature>
<sequence length="381" mass="42214">MQDVEKDVKLTFVPTPSTYISFSVDPVSTIAALDDPEATAAAKVIPNKKYAGYVGRVLDLPLPDRPYHRCEIRLLSQGLPESSDDHCIEPSMCVPVFPATDHPQSREPLHTTKPLPWSNLYHHSYITARLSQTESSPIESRPVTVLADAPGSVPGFYVIDEPNHIDTRSPVLEPEDDTQSEIKPPDSIVGDSDDDNADSHSRREPEPDSDVDFINNVFWQAMFGGDDPAYDTMPVVDLWYDLSVMDELTDPRHLFVEIDALKKIEQESRARSAARMEELDEARLTSIPQPDGIQAESSEGQRTSYPIRLISSFRIRVRRALSARKTRHESSPPDPETQASPSPKKPSNNFKAVVKLAVSTVSHPIVSLKTVGAKRLAATSS</sequence>
<feature type="compositionally biased region" description="Basic and acidic residues" evidence="1">
    <location>
        <begin position="197"/>
        <end position="206"/>
    </location>
</feature>
<dbReference type="EMBL" id="SGPL01000004">
    <property type="protein sequence ID" value="THH21351.1"/>
    <property type="molecule type" value="Genomic_DNA"/>
</dbReference>
<evidence type="ECO:0000313" key="2">
    <source>
        <dbReference type="EMBL" id="THH21351.1"/>
    </source>
</evidence>
<name>A0A4S4MA08_9AGAM</name>
<evidence type="ECO:0000256" key="1">
    <source>
        <dbReference type="SAM" id="MobiDB-lite"/>
    </source>
</evidence>
<organism evidence="2 3">
    <name type="scientific">Bondarzewia mesenterica</name>
    <dbReference type="NCBI Taxonomy" id="1095465"/>
    <lineage>
        <taxon>Eukaryota</taxon>
        <taxon>Fungi</taxon>
        <taxon>Dikarya</taxon>
        <taxon>Basidiomycota</taxon>
        <taxon>Agaricomycotina</taxon>
        <taxon>Agaricomycetes</taxon>
        <taxon>Russulales</taxon>
        <taxon>Bondarzewiaceae</taxon>
        <taxon>Bondarzewia</taxon>
    </lineage>
</organism>
<gene>
    <name evidence="2" type="ORF">EW146_g197</name>
</gene>
<feature type="region of interest" description="Disordered" evidence="1">
    <location>
        <begin position="272"/>
        <end position="301"/>
    </location>
</feature>
<comment type="caution">
    <text evidence="2">The sequence shown here is derived from an EMBL/GenBank/DDBJ whole genome shotgun (WGS) entry which is preliminary data.</text>
</comment>
<dbReference type="AlphaFoldDB" id="A0A4S4MA08"/>
<feature type="region of interest" description="Disordered" evidence="1">
    <location>
        <begin position="321"/>
        <end position="348"/>
    </location>
</feature>